<comment type="caution">
    <text evidence="2">The sequence shown here is derived from an EMBL/GenBank/DDBJ whole genome shotgun (WGS) entry which is preliminary data.</text>
</comment>
<keyword evidence="1" id="KW-0472">Membrane</keyword>
<keyword evidence="1" id="KW-1133">Transmembrane helix</keyword>
<keyword evidence="1" id="KW-0812">Transmembrane</keyword>
<sequence length="32" mass="3601">MSGAEVLLCVIVMGVYVWTLVNFEEIVEADRD</sequence>
<gene>
    <name evidence="2" type="ORF">LCGC14_2799240</name>
</gene>
<dbReference type="EMBL" id="LAZR01052482">
    <property type="protein sequence ID" value="KKK82855.1"/>
    <property type="molecule type" value="Genomic_DNA"/>
</dbReference>
<protein>
    <submittedName>
        <fullName evidence="2">Uncharacterized protein</fullName>
    </submittedName>
</protein>
<reference evidence="2" key="1">
    <citation type="journal article" date="2015" name="Nature">
        <title>Complex archaea that bridge the gap between prokaryotes and eukaryotes.</title>
        <authorList>
            <person name="Spang A."/>
            <person name="Saw J.H."/>
            <person name="Jorgensen S.L."/>
            <person name="Zaremba-Niedzwiedzka K."/>
            <person name="Martijn J."/>
            <person name="Lind A.E."/>
            <person name="van Eijk R."/>
            <person name="Schleper C."/>
            <person name="Guy L."/>
            <person name="Ettema T.J."/>
        </authorList>
    </citation>
    <scope>NUCLEOTIDE SEQUENCE</scope>
</reference>
<dbReference type="AlphaFoldDB" id="A0A0F8ZAC1"/>
<evidence type="ECO:0000256" key="1">
    <source>
        <dbReference type="SAM" id="Phobius"/>
    </source>
</evidence>
<proteinExistence type="predicted"/>
<accession>A0A0F8ZAC1</accession>
<evidence type="ECO:0000313" key="2">
    <source>
        <dbReference type="EMBL" id="KKK82855.1"/>
    </source>
</evidence>
<name>A0A0F8ZAC1_9ZZZZ</name>
<feature type="transmembrane region" description="Helical" evidence="1">
    <location>
        <begin position="6"/>
        <end position="23"/>
    </location>
</feature>
<organism evidence="2">
    <name type="scientific">marine sediment metagenome</name>
    <dbReference type="NCBI Taxonomy" id="412755"/>
    <lineage>
        <taxon>unclassified sequences</taxon>
        <taxon>metagenomes</taxon>
        <taxon>ecological metagenomes</taxon>
    </lineage>
</organism>